<protein>
    <submittedName>
        <fullName evidence="1">Uncharacterized protein</fullName>
    </submittedName>
</protein>
<dbReference type="Proteomes" id="UP000323909">
    <property type="component" value="Unassembled WGS sequence"/>
</dbReference>
<proteinExistence type="predicted"/>
<dbReference type="AlphaFoldDB" id="A0A5M8EP25"/>
<name>A0A5M8EP25_PSEVE</name>
<evidence type="ECO:0000313" key="1">
    <source>
        <dbReference type="EMBL" id="KAA6172101.1"/>
    </source>
</evidence>
<comment type="caution">
    <text evidence="1">The sequence shown here is derived from an EMBL/GenBank/DDBJ whole genome shotgun (WGS) entry which is preliminary data.</text>
</comment>
<organism evidence="1 2">
    <name type="scientific">Pseudomonas veronii</name>
    <dbReference type="NCBI Taxonomy" id="76761"/>
    <lineage>
        <taxon>Bacteria</taxon>
        <taxon>Pseudomonadati</taxon>
        <taxon>Pseudomonadota</taxon>
        <taxon>Gammaproteobacteria</taxon>
        <taxon>Pseudomonadales</taxon>
        <taxon>Pseudomonadaceae</taxon>
        <taxon>Pseudomonas</taxon>
    </lineage>
</organism>
<dbReference type="EMBL" id="VWXT01000478">
    <property type="protein sequence ID" value="KAA6172101.1"/>
    <property type="molecule type" value="Genomic_DNA"/>
</dbReference>
<evidence type="ECO:0000313" key="2">
    <source>
        <dbReference type="Proteomes" id="UP000323909"/>
    </source>
</evidence>
<gene>
    <name evidence="1" type="ORF">F3K53_25445</name>
</gene>
<dbReference type="RefSeq" id="WP_150095494.1">
    <property type="nucleotide sequence ID" value="NZ_VWXT01000478.1"/>
</dbReference>
<sequence>MDIALAPQSPRQPRQLDRLNIPGMKQNVIGYDGGVGLWLLTYGLTVVVDRNWLASPGDVINIVRMPDMLQLATLMLKEGDEAANHYFFSIEHKNLPDGEVRLGYVVHFKEGGEAASYTLSVLVKTDLPGGRNNNPPFPGVGHSELKFTLSTTIVDPPDAIRGVTVTVAPYPNMHARDMIHFSWASVLIIQQVAGVGRETVFNISRDQLMEGGDGTDLLVGFLLVDQVGNTSTDRSADTKVQVNLDSTRLEGPAIITDGPVDTIDIERLNGEDLLIEMHNSAAIAPAGSLYDIDFRSYPPNGGVIVHRDFERVITAGRTVTHNVPYGVVRAAAGGRVEIKYVLRKQNPAVDLYSRITVAKVFGSIVRLEAPYFAEYPGHTVHPIPNSALVSIPYYPWRQAQDKLTLIMRYVRGLNDVVVFSESKLVGDSWPEGAPVQRLIYRQDLERFDGYKPYLYYVVEPRIVDGSTPELNESLRQLVQSGLPVSADR</sequence>
<reference evidence="1 2" key="1">
    <citation type="submission" date="2019-09" db="EMBL/GenBank/DDBJ databases">
        <title>Genomic sequencing of 4 copper resistant soil isolates.</title>
        <authorList>
            <person name="Havryliuk O."/>
        </authorList>
    </citation>
    <scope>NUCLEOTIDE SEQUENCE [LARGE SCALE GENOMIC DNA]</scope>
    <source>
        <strain evidence="1 2">UKR4</strain>
    </source>
</reference>
<accession>A0A5M8EP25</accession>